<dbReference type="InterPro" id="IPR036513">
    <property type="entry name" value="STAS_dom_sf"/>
</dbReference>
<gene>
    <name evidence="3" type="ORF">GCM10020369_66340</name>
</gene>
<dbReference type="Pfam" id="PF13466">
    <property type="entry name" value="STAS_2"/>
    <property type="match status" value="1"/>
</dbReference>
<evidence type="ECO:0000256" key="1">
    <source>
        <dbReference type="SAM" id="MobiDB-lite"/>
    </source>
</evidence>
<proteinExistence type="predicted"/>
<keyword evidence="4" id="KW-1185">Reference proteome</keyword>
<sequence>MLSGPLDAQHCRLLREALDMARPIRPGEPVDIDLSAVSRLGVAAKVCLAAAVRDGQRTRRPLILRNVPPQAGPELQLPHPERPLLASDRCASPAPKRLGNSDEPSFAQRVRRSGDCSPGPEARAPASAHAAAVSRTGSTSLSPQPQPLGA</sequence>
<dbReference type="Gene3D" id="3.30.750.24">
    <property type="entry name" value="STAS domain"/>
    <property type="match status" value="1"/>
</dbReference>
<protein>
    <recommendedName>
        <fullName evidence="2">MlaB-like STAS domain-containing protein</fullName>
    </recommendedName>
</protein>
<feature type="region of interest" description="Disordered" evidence="1">
    <location>
        <begin position="66"/>
        <end position="150"/>
    </location>
</feature>
<accession>A0ABP6T8B7</accession>
<feature type="domain" description="MlaB-like STAS" evidence="2">
    <location>
        <begin position="2"/>
        <end position="70"/>
    </location>
</feature>
<evidence type="ECO:0000259" key="2">
    <source>
        <dbReference type="Pfam" id="PF13466"/>
    </source>
</evidence>
<comment type="caution">
    <text evidence="3">The sequence shown here is derived from an EMBL/GenBank/DDBJ whole genome shotgun (WGS) entry which is preliminary data.</text>
</comment>
<evidence type="ECO:0000313" key="4">
    <source>
        <dbReference type="Proteomes" id="UP001501676"/>
    </source>
</evidence>
<dbReference type="SUPFAM" id="SSF52091">
    <property type="entry name" value="SpoIIaa-like"/>
    <property type="match status" value="1"/>
</dbReference>
<dbReference type="InterPro" id="IPR058548">
    <property type="entry name" value="MlaB-like_STAS"/>
</dbReference>
<feature type="compositionally biased region" description="Low complexity" evidence="1">
    <location>
        <begin position="122"/>
        <end position="132"/>
    </location>
</feature>
<organism evidence="3 4">
    <name type="scientific">Cryptosporangium minutisporangium</name>
    <dbReference type="NCBI Taxonomy" id="113569"/>
    <lineage>
        <taxon>Bacteria</taxon>
        <taxon>Bacillati</taxon>
        <taxon>Actinomycetota</taxon>
        <taxon>Actinomycetes</taxon>
        <taxon>Cryptosporangiales</taxon>
        <taxon>Cryptosporangiaceae</taxon>
        <taxon>Cryptosporangium</taxon>
    </lineage>
</organism>
<dbReference type="EMBL" id="BAAAYN010000047">
    <property type="protein sequence ID" value="GAA3394971.1"/>
    <property type="molecule type" value="Genomic_DNA"/>
</dbReference>
<evidence type="ECO:0000313" key="3">
    <source>
        <dbReference type="EMBL" id="GAA3394971.1"/>
    </source>
</evidence>
<name>A0ABP6T8B7_9ACTN</name>
<reference evidence="4" key="1">
    <citation type="journal article" date="2019" name="Int. J. Syst. Evol. Microbiol.">
        <title>The Global Catalogue of Microorganisms (GCM) 10K type strain sequencing project: providing services to taxonomists for standard genome sequencing and annotation.</title>
        <authorList>
            <consortium name="The Broad Institute Genomics Platform"/>
            <consortium name="The Broad Institute Genome Sequencing Center for Infectious Disease"/>
            <person name="Wu L."/>
            <person name="Ma J."/>
        </authorList>
    </citation>
    <scope>NUCLEOTIDE SEQUENCE [LARGE SCALE GENOMIC DNA]</scope>
    <source>
        <strain evidence="4">JCM 9458</strain>
    </source>
</reference>
<dbReference type="Proteomes" id="UP001501676">
    <property type="component" value="Unassembled WGS sequence"/>
</dbReference>